<proteinExistence type="predicted"/>
<gene>
    <name evidence="1" type="ORF">ETD83_08170</name>
</gene>
<dbReference type="Proteomes" id="UP000309174">
    <property type="component" value="Unassembled WGS sequence"/>
</dbReference>
<evidence type="ECO:0000313" key="1">
    <source>
        <dbReference type="EMBL" id="TMR04749.1"/>
    </source>
</evidence>
<organism evidence="1 2">
    <name type="scientific">Actinomadura soli</name>
    <dbReference type="NCBI Taxonomy" id="2508997"/>
    <lineage>
        <taxon>Bacteria</taxon>
        <taxon>Bacillati</taxon>
        <taxon>Actinomycetota</taxon>
        <taxon>Actinomycetes</taxon>
        <taxon>Streptosporangiales</taxon>
        <taxon>Thermomonosporaceae</taxon>
        <taxon>Actinomadura</taxon>
    </lineage>
</organism>
<keyword evidence="2" id="KW-1185">Reference proteome</keyword>
<evidence type="ECO:0000313" key="2">
    <source>
        <dbReference type="Proteomes" id="UP000309174"/>
    </source>
</evidence>
<dbReference type="OrthoDB" id="5318987at2"/>
<dbReference type="AlphaFoldDB" id="A0A5C4JFY8"/>
<dbReference type="RefSeq" id="WP_138644456.1">
    <property type="nucleotide sequence ID" value="NZ_VCKW01000029.1"/>
</dbReference>
<accession>A0A5C4JFY8</accession>
<protein>
    <submittedName>
        <fullName evidence="1">Uncharacterized protein</fullName>
    </submittedName>
</protein>
<comment type="caution">
    <text evidence="1">The sequence shown here is derived from an EMBL/GenBank/DDBJ whole genome shotgun (WGS) entry which is preliminary data.</text>
</comment>
<name>A0A5C4JFY8_9ACTN</name>
<sequence length="62" mass="6772">MPGIEWPDMGEDAGVPSSYALEVLVFDDRVRARVGEISVEAVRGDLREYALTELGHILGDTP</sequence>
<dbReference type="EMBL" id="VCKW01000029">
    <property type="protein sequence ID" value="TMR04749.1"/>
    <property type="molecule type" value="Genomic_DNA"/>
</dbReference>
<reference evidence="1 2" key="1">
    <citation type="submission" date="2019-05" db="EMBL/GenBank/DDBJ databases">
        <title>Draft genome sequence of Actinomadura sp. 14C53.</title>
        <authorList>
            <person name="Saricaoglu S."/>
            <person name="Isik K."/>
        </authorList>
    </citation>
    <scope>NUCLEOTIDE SEQUENCE [LARGE SCALE GENOMIC DNA]</scope>
    <source>
        <strain evidence="1 2">14C53</strain>
    </source>
</reference>